<dbReference type="InterPro" id="IPR011990">
    <property type="entry name" value="TPR-like_helical_dom_sf"/>
</dbReference>
<feature type="domain" description="ELP1 three-helical bundle" evidence="12">
    <location>
        <begin position="1092"/>
        <end position="1261"/>
    </location>
</feature>
<keyword evidence="7" id="KW-0802">TPR repeat</keyword>
<evidence type="ECO:0000256" key="6">
    <source>
        <dbReference type="PIRNR" id="PIRNR017233"/>
    </source>
</evidence>
<keyword evidence="4" id="KW-0819">tRNA processing</keyword>
<dbReference type="Pfam" id="PF23797">
    <property type="entry name" value="Beta-prop_ELP1_2nd"/>
    <property type="match status" value="1"/>
</dbReference>
<organism evidence="13 14">
    <name type="scientific">Octopus vulgaris</name>
    <name type="common">Common octopus</name>
    <dbReference type="NCBI Taxonomy" id="6645"/>
    <lineage>
        <taxon>Eukaryota</taxon>
        <taxon>Metazoa</taxon>
        <taxon>Spiralia</taxon>
        <taxon>Lophotrochozoa</taxon>
        <taxon>Mollusca</taxon>
        <taxon>Cephalopoda</taxon>
        <taxon>Coleoidea</taxon>
        <taxon>Octopodiformes</taxon>
        <taxon>Octopoda</taxon>
        <taxon>Incirrata</taxon>
        <taxon>Octopodidae</taxon>
        <taxon>Octopus</taxon>
    </lineage>
</organism>
<dbReference type="InterPro" id="IPR019734">
    <property type="entry name" value="TPR_rpt"/>
</dbReference>
<dbReference type="Gene3D" id="1.25.40.10">
    <property type="entry name" value="Tetratricopeptide repeat domain"/>
    <property type="match status" value="1"/>
</dbReference>
<feature type="domain" description="ELP1 first N-terminal beta-propeller" evidence="8">
    <location>
        <begin position="4"/>
        <end position="356"/>
    </location>
</feature>
<feature type="domain" description="ELP1 TPR" evidence="10">
    <location>
        <begin position="920"/>
        <end position="1080"/>
    </location>
</feature>
<protein>
    <recommendedName>
        <fullName evidence="5 6">Elongator complex protein 1</fullName>
    </recommendedName>
</protein>
<feature type="domain" description="ELP1 alpha-solenoid" evidence="11">
    <location>
        <begin position="711"/>
        <end position="913"/>
    </location>
</feature>
<evidence type="ECO:0000256" key="5">
    <source>
        <dbReference type="ARBA" id="ARBA00029535"/>
    </source>
</evidence>
<evidence type="ECO:0000313" key="14">
    <source>
        <dbReference type="Proteomes" id="UP001162480"/>
    </source>
</evidence>
<dbReference type="Gene3D" id="2.130.10.10">
    <property type="entry name" value="YVTN repeat-like/Quinoprotein amine dehydrogenase"/>
    <property type="match status" value="1"/>
</dbReference>
<feature type="domain" description="ELP1 N-terminal second beta-propeller" evidence="9">
    <location>
        <begin position="389"/>
        <end position="687"/>
    </location>
</feature>
<comment type="pathway">
    <text evidence="1">tRNA modification; 5-methoxycarbonylmethyl-2-thiouridine-tRNA biosynthesis.</text>
</comment>
<evidence type="ECO:0000259" key="11">
    <source>
        <dbReference type="Pfam" id="PF23925"/>
    </source>
</evidence>
<evidence type="ECO:0000256" key="4">
    <source>
        <dbReference type="ARBA" id="ARBA00022694"/>
    </source>
</evidence>
<dbReference type="PANTHER" id="PTHR12747">
    <property type="entry name" value="ELONGATOR COMPLEX PROTEIN 1"/>
    <property type="match status" value="1"/>
</dbReference>
<dbReference type="Pfam" id="PF23878">
    <property type="entry name" value="TPR_ELP1"/>
    <property type="match status" value="1"/>
</dbReference>
<proteinExistence type="inferred from homology"/>
<keyword evidence="3 6" id="KW-0963">Cytoplasm</keyword>
<accession>A0AA36AT26</accession>
<dbReference type="SUPFAM" id="SSF69322">
    <property type="entry name" value="Tricorn protease domain 2"/>
    <property type="match status" value="1"/>
</dbReference>
<feature type="repeat" description="TPR" evidence="7">
    <location>
        <begin position="988"/>
        <end position="1021"/>
    </location>
</feature>
<dbReference type="Pfam" id="PF04762">
    <property type="entry name" value="Beta-prop_ELP1_1st"/>
    <property type="match status" value="1"/>
</dbReference>
<dbReference type="PANTHER" id="PTHR12747:SF0">
    <property type="entry name" value="ELONGATOR COMPLEX PROTEIN 1"/>
    <property type="match status" value="1"/>
</dbReference>
<dbReference type="InterPro" id="IPR056166">
    <property type="entry name" value="TPR_ELP1"/>
</dbReference>
<dbReference type="GO" id="GO:0005634">
    <property type="term" value="C:nucleus"/>
    <property type="evidence" value="ECO:0007669"/>
    <property type="project" value="UniProtKB-SubCell"/>
</dbReference>
<comment type="subcellular location">
    <subcellularLocation>
        <location evidence="6">Cytoplasm</location>
    </subcellularLocation>
    <subcellularLocation>
        <location evidence="6">Nucleus</location>
    </subcellularLocation>
</comment>
<dbReference type="Pfam" id="PF23925">
    <property type="entry name" value="A-sol_ELP1"/>
    <property type="match status" value="1"/>
</dbReference>
<dbReference type="Pfam" id="PF23936">
    <property type="entry name" value="HB_ELP1"/>
    <property type="match status" value="1"/>
</dbReference>
<dbReference type="InterPro" id="IPR056165">
    <property type="entry name" value="Beta-prop_ELP1_2nd"/>
</dbReference>
<keyword evidence="6" id="KW-0539">Nucleus</keyword>
<dbReference type="EMBL" id="OX597816">
    <property type="protein sequence ID" value="CAI9720332.1"/>
    <property type="molecule type" value="Genomic_DNA"/>
</dbReference>
<dbReference type="InterPro" id="IPR006849">
    <property type="entry name" value="Elp1"/>
</dbReference>
<dbReference type="GO" id="GO:0033588">
    <property type="term" value="C:elongator holoenzyme complex"/>
    <property type="evidence" value="ECO:0007669"/>
    <property type="project" value="InterPro"/>
</dbReference>
<evidence type="ECO:0000259" key="8">
    <source>
        <dbReference type="Pfam" id="PF04762"/>
    </source>
</evidence>
<dbReference type="GO" id="GO:0000049">
    <property type="term" value="F:tRNA binding"/>
    <property type="evidence" value="ECO:0007669"/>
    <property type="project" value="TreeGrafter"/>
</dbReference>
<dbReference type="PROSITE" id="PS50005">
    <property type="entry name" value="TPR"/>
    <property type="match status" value="1"/>
</dbReference>
<evidence type="ECO:0000256" key="1">
    <source>
        <dbReference type="ARBA" id="ARBA00005043"/>
    </source>
</evidence>
<dbReference type="GO" id="GO:0005829">
    <property type="term" value="C:cytosol"/>
    <property type="evidence" value="ECO:0007669"/>
    <property type="project" value="TreeGrafter"/>
</dbReference>
<dbReference type="InterPro" id="IPR015943">
    <property type="entry name" value="WD40/YVTN_repeat-like_dom_sf"/>
</dbReference>
<dbReference type="SUPFAM" id="SSF48452">
    <property type="entry name" value="TPR-like"/>
    <property type="match status" value="1"/>
</dbReference>
<evidence type="ECO:0000259" key="12">
    <source>
        <dbReference type="Pfam" id="PF23936"/>
    </source>
</evidence>
<reference evidence="13" key="1">
    <citation type="submission" date="2023-08" db="EMBL/GenBank/DDBJ databases">
        <authorList>
            <person name="Alioto T."/>
            <person name="Alioto T."/>
            <person name="Gomez Garrido J."/>
        </authorList>
    </citation>
    <scope>NUCLEOTIDE SEQUENCE</scope>
</reference>
<dbReference type="Proteomes" id="UP001162480">
    <property type="component" value="Chromosome 3"/>
</dbReference>
<dbReference type="PIRSF" id="PIRSF017233">
    <property type="entry name" value="IKAP"/>
    <property type="match status" value="1"/>
</dbReference>
<sequence>MSNMKNLKLLHCSQTEELKSFLKDTICITTDCDTGHVFCATKHGDLVQIDSNQNKFLNAVNLVCEGHLSNEQSVTYLQHLPEQQSVSAVTNSGSILLWFYLEQLVECVGDVEDGIIGSAWSPDQELLVVISGSNSLILMTRDFDLLQETALHPDTFGEAEFINVGWGKKETQFHGTEGKEAAKKKSEPAQPALEWDDMKAYISWRGDGQYFVTSTIHQGYRQLRVWTREAVLHSTSELVVGQEKEVAWKPTGSLIVSSQVKPNKHDIIFFEQNGLQHGEFTLPFDVQTTQVKKLLWNIDSTVLLIWCEELNKNEKLQPKSFIQLWTVNNYHWYLKQSLVFDPAKEKEVAALLWDPEQAYKLHIVTSDGCYMHYSWYWNTVVSDESVVAVIDGAQILVTPMALQVVPPPMYTYKLLLPAPANQVFFFPSSPLNNYGMPTADIGVLLDNGVIALFTYRENNIESTDKSAVEICGGREFSVKCPLPRLLGSFEPVENYGTFPLSVHTVLGISDTILMYCLQKDDTSVLCEVTLSQKDNTFTQSSTQVVPDNIFNMTYAAAVNTIFIQTLQREILAYDISTQVLSPWMSEAGAPVVFPQRCTTMAVCQISGKVVILGLTSKHRLYINDKELANNCTSMAVHEKFLILTTLSHTCRFLNLKTNTKDIATLHENSGHPFDEIIRRVERGSCIVTVVHNSTKLVLQMPRGNLETVHPRALLLSSIQQKLNNLKYHDALALMRKHRINMNLVYDHNPSLFLTNIESFVKQVSEDNLLTLFLSELGMEDSTQTMYASSYSDRATLNKSEDGENSSKVNIVCDAIIEILYKEEKERLVLPILTAHIKKNPPEIEKALTVIYKIKANPDSTTSLEETLRHILCMVDINELYNVALGMYDFDIVLMVAEKSQKDPKEYLPFLNNLQSMEMNYQKFTIDKYLKRFPKALGHIVKCGPDHWNECLQFIEEHKLYKEALKLYKSTSTEFKLIASSYGDDLLLQKHHEEAGVMYIKANKWENALQCFQKTLNIQQAMCMAHQLNYSRNQIIELCNTMAVSLKSVNRHQDAAVLYEQYVEDVEEAIVTLIEGFLWTESLRLMYKYKRQDFIETNLKEAILTAYQNEMDSLESMFTDFKRHMKRLVLVREEKQKAKLDLYDEGLITNADLYSESSSIAGDSVVSVTSNRTSMLSRSTGRSSRNRRKMEKKKWSLKEGSLFEEFALVEELSKIIKQVDTLRADTHSLLLVLVQFDFESKAEQLQEFYDNFLKHIEKNLPTLRKPSGEKQQLSLGPSLTANVIAAAVQQGQNLNSDAEPDPSQMVPSSLNSSLKWKLHVISNNQKKQ</sequence>
<name>A0AA36AT26_OCTVU</name>
<dbReference type="InterPro" id="IPR056169">
    <property type="entry name" value="HB_ELP1"/>
</dbReference>
<dbReference type="GO" id="GO:0002926">
    <property type="term" value="P:tRNA wobble base 5-methoxycarbonylmethyl-2-thiouridinylation"/>
    <property type="evidence" value="ECO:0007669"/>
    <property type="project" value="TreeGrafter"/>
</dbReference>
<evidence type="ECO:0000259" key="9">
    <source>
        <dbReference type="Pfam" id="PF23797"/>
    </source>
</evidence>
<dbReference type="InterPro" id="IPR056164">
    <property type="entry name" value="Beta-prop_ELP1_1st"/>
</dbReference>
<evidence type="ECO:0000313" key="13">
    <source>
        <dbReference type="EMBL" id="CAI9720332.1"/>
    </source>
</evidence>
<evidence type="ECO:0000256" key="2">
    <source>
        <dbReference type="ARBA" id="ARBA00006086"/>
    </source>
</evidence>
<gene>
    <name evidence="13" type="ORF">OCTVUL_1B006036</name>
</gene>
<evidence type="ECO:0000256" key="7">
    <source>
        <dbReference type="PROSITE-ProRule" id="PRU00339"/>
    </source>
</evidence>
<evidence type="ECO:0000259" key="10">
    <source>
        <dbReference type="Pfam" id="PF23878"/>
    </source>
</evidence>
<comment type="similarity">
    <text evidence="2 6">Belongs to the ELP1/IKA1 family.</text>
</comment>
<comment type="function">
    <text evidence="6">Component of the elongator complex which is required for multiple tRNA modifications, including mcm5U (5-methoxycarbonylmethyl uridine), mcm5s2U (5-methoxycarbonylmethyl-2-thiouridine), and ncm5U (5-carbamoylmethyl uridine). The elongator complex catalyzes formation of carboxymethyluridine in the wobble base at position 34 in tRNAs.</text>
</comment>
<dbReference type="InterPro" id="IPR056167">
    <property type="entry name" value="A-sol_ELP1"/>
</dbReference>
<evidence type="ECO:0000256" key="3">
    <source>
        <dbReference type="ARBA" id="ARBA00022490"/>
    </source>
</evidence>
<keyword evidence="14" id="KW-1185">Reference proteome</keyword>